<dbReference type="InterPro" id="IPR020084">
    <property type="entry name" value="NUDIX_hydrolase_CS"/>
</dbReference>
<dbReference type="InterPro" id="IPR000086">
    <property type="entry name" value="NUDIX_hydrolase_dom"/>
</dbReference>
<reference evidence="9 10" key="2">
    <citation type="submission" date="2015-01" db="EMBL/GenBank/DDBJ databases">
        <title>Draft Genome Sequences of Four Bacillus thermoamylovorans Strains, Isolated From Food Products.</title>
        <authorList>
            <person name="Krawcyk A.O."/>
            <person name="Berendsen E.M."/>
            <person name="Eijlander R.T."/>
            <person name="de Jong A."/>
            <person name="Wells-Bennik M."/>
            <person name="Kuipers O.P."/>
        </authorList>
    </citation>
    <scope>NUCLEOTIDE SEQUENCE [LARGE SCALE GENOMIC DNA]</scope>
    <source>
        <strain evidence="9 10">B4167</strain>
    </source>
</reference>
<dbReference type="SUPFAM" id="SSF55811">
    <property type="entry name" value="Nudix"/>
    <property type="match status" value="1"/>
</dbReference>
<dbReference type="PATRIC" id="fig|35841.6.peg.1784"/>
<protein>
    <recommendedName>
        <fullName evidence="2">Bis(5'-nucleosyl)-tetraphosphatase [asymmetrical]</fullName>
    </recommendedName>
    <alternativeName>
        <fullName evidence="5">Diadenosine 5',5'''-P1,P4-tetraphosphate asymmetrical hydrolase</fullName>
    </alternativeName>
</protein>
<dbReference type="Proteomes" id="UP000032076">
    <property type="component" value="Unassembled WGS sequence"/>
</dbReference>
<dbReference type="PROSITE" id="PS00893">
    <property type="entry name" value="NUDIX_BOX"/>
    <property type="match status" value="1"/>
</dbReference>
<dbReference type="CDD" id="cd03428">
    <property type="entry name" value="NUDIX_Ap4A_Nudt2"/>
    <property type="match status" value="1"/>
</dbReference>
<evidence type="ECO:0000313" key="9">
    <source>
        <dbReference type="EMBL" id="KIO74176.1"/>
    </source>
</evidence>
<evidence type="ECO:0000256" key="6">
    <source>
        <dbReference type="RuleBase" id="RU003476"/>
    </source>
</evidence>
<evidence type="ECO:0000313" key="10">
    <source>
        <dbReference type="Proteomes" id="UP000032076"/>
    </source>
</evidence>
<reference evidence="8 11" key="1">
    <citation type="submission" date="2014-07" db="EMBL/GenBank/DDBJ databases">
        <authorList>
            <person name="Wibberg Daniel"/>
        </authorList>
    </citation>
    <scope>NUCLEOTIDE SEQUENCE [LARGE SCALE GENOMIC DNA]</scope>
</reference>
<dbReference type="InterPro" id="IPR003565">
    <property type="entry name" value="Tetra_PHTase"/>
</dbReference>
<dbReference type="Proteomes" id="UP000040576">
    <property type="component" value="Unassembled WGS sequence"/>
</dbReference>
<dbReference type="PROSITE" id="PS51462">
    <property type="entry name" value="NUDIX"/>
    <property type="match status" value="1"/>
</dbReference>
<evidence type="ECO:0000256" key="2">
    <source>
        <dbReference type="ARBA" id="ARBA00018911"/>
    </source>
</evidence>
<dbReference type="InterPro" id="IPR015797">
    <property type="entry name" value="NUDIX_hydrolase-like_dom_sf"/>
</dbReference>
<comment type="similarity">
    <text evidence="1 6">Belongs to the Nudix hydrolase family.</text>
</comment>
<evidence type="ECO:0000256" key="5">
    <source>
        <dbReference type="ARBA" id="ARBA00032644"/>
    </source>
</evidence>
<dbReference type="GO" id="GO:0000166">
    <property type="term" value="F:nucleotide binding"/>
    <property type="evidence" value="ECO:0007669"/>
    <property type="project" value="UniProtKB-KW"/>
</dbReference>
<evidence type="ECO:0000256" key="3">
    <source>
        <dbReference type="ARBA" id="ARBA00022741"/>
    </source>
</evidence>
<evidence type="ECO:0000313" key="8">
    <source>
        <dbReference type="EMBL" id="CEE01558.1"/>
    </source>
</evidence>
<keyword evidence="11" id="KW-1185">Reference proteome</keyword>
<dbReference type="InterPro" id="IPR020476">
    <property type="entry name" value="Nudix_hydrolase"/>
</dbReference>
<evidence type="ECO:0000313" key="11">
    <source>
        <dbReference type="Proteomes" id="UP000040576"/>
    </source>
</evidence>
<dbReference type="eggNOG" id="COG1051">
    <property type="taxonomic scope" value="Bacteria"/>
</dbReference>
<dbReference type="GO" id="GO:0004081">
    <property type="term" value="F:bis(5'-nucleosyl)-tetraphosphatase (asymmetrical) activity"/>
    <property type="evidence" value="ECO:0007669"/>
    <property type="project" value="TreeGrafter"/>
</dbReference>
<dbReference type="RefSeq" id="WP_034770032.1">
    <property type="nucleotide sequence ID" value="NZ_CCRF01000050.1"/>
</dbReference>
<dbReference type="Pfam" id="PF00293">
    <property type="entry name" value="NUDIX"/>
    <property type="match status" value="1"/>
</dbReference>
<keyword evidence="4 6" id="KW-0378">Hydrolase</keyword>
<dbReference type="GO" id="GO:0006167">
    <property type="term" value="P:AMP biosynthetic process"/>
    <property type="evidence" value="ECO:0007669"/>
    <property type="project" value="TreeGrafter"/>
</dbReference>
<evidence type="ECO:0000256" key="1">
    <source>
        <dbReference type="ARBA" id="ARBA00005582"/>
    </source>
</evidence>
<evidence type="ECO:0000259" key="7">
    <source>
        <dbReference type="PROSITE" id="PS51462"/>
    </source>
</evidence>
<dbReference type="AlphaFoldDB" id="A0A090IYQ7"/>
<name>A0A090IYQ7_9BACI</name>
<dbReference type="Gene3D" id="3.90.79.10">
    <property type="entry name" value="Nucleoside Triphosphate Pyrophosphohydrolase"/>
    <property type="match status" value="1"/>
</dbReference>
<dbReference type="InterPro" id="IPR051325">
    <property type="entry name" value="Nudix_hydrolase_domain"/>
</dbReference>
<feature type="domain" description="Nudix hydrolase" evidence="7">
    <location>
        <begin position="2"/>
        <end position="133"/>
    </location>
</feature>
<organism evidence="8 11">
    <name type="scientific">Caldibacillus thermoamylovorans</name>
    <dbReference type="NCBI Taxonomy" id="35841"/>
    <lineage>
        <taxon>Bacteria</taxon>
        <taxon>Bacillati</taxon>
        <taxon>Bacillota</taxon>
        <taxon>Bacilli</taxon>
        <taxon>Bacillales</taxon>
        <taxon>Bacillaceae</taxon>
        <taxon>Caldibacillus</taxon>
    </lineage>
</organism>
<evidence type="ECO:0000256" key="4">
    <source>
        <dbReference type="ARBA" id="ARBA00022801"/>
    </source>
</evidence>
<dbReference type="GO" id="GO:0006754">
    <property type="term" value="P:ATP biosynthetic process"/>
    <property type="evidence" value="ECO:0007669"/>
    <property type="project" value="TreeGrafter"/>
</dbReference>
<proteinExistence type="inferred from homology"/>
<sequence>MKREKSCGAIVFTSEEPHKVLLIKHQNGGHWAFPKGHVEEDETETETALREIAEETGLQVELDTNFRKVVTYSPAEGVLKEVIYFLAYTKPTAIHRQLEEVSDAKWFPLSEAIDKVTFDNDKHILKAAIDYIKKPE</sequence>
<dbReference type="OrthoDB" id="9810648at2"/>
<keyword evidence="3" id="KW-0547">Nucleotide-binding</keyword>
<gene>
    <name evidence="9" type="ORF">B4167_0454</name>
    <name evidence="8" type="ORF">BT1A1_1730</name>
</gene>
<accession>A0A090IYQ7</accession>
<dbReference type="EMBL" id="CCRF01000050">
    <property type="protein sequence ID" value="CEE01558.1"/>
    <property type="molecule type" value="Genomic_DNA"/>
</dbReference>
<dbReference type="PANTHER" id="PTHR21340">
    <property type="entry name" value="DIADENOSINE 5,5-P1,P4-TETRAPHOSPHATE PYROPHOSPHOHYDROLASE MUTT"/>
    <property type="match status" value="1"/>
</dbReference>
<dbReference type="EMBL" id="JXLU01000010">
    <property type="protein sequence ID" value="KIO74176.1"/>
    <property type="molecule type" value="Genomic_DNA"/>
</dbReference>
<dbReference type="PRINTS" id="PR00502">
    <property type="entry name" value="NUDIXFAMILY"/>
</dbReference>
<dbReference type="PANTHER" id="PTHR21340:SF0">
    <property type="entry name" value="BIS(5'-NUCLEOSYL)-TETRAPHOSPHATASE [ASYMMETRICAL]"/>
    <property type="match status" value="1"/>
</dbReference>